<evidence type="ECO:0008006" key="4">
    <source>
        <dbReference type="Google" id="ProtNLM"/>
    </source>
</evidence>
<name>A0A099KJ54_COLPS</name>
<feature type="signal peptide" evidence="1">
    <location>
        <begin position="1"/>
        <end position="21"/>
    </location>
</feature>
<evidence type="ECO:0000313" key="3">
    <source>
        <dbReference type="Proteomes" id="UP000029843"/>
    </source>
</evidence>
<dbReference type="PATRIC" id="fig|28229.4.peg.2935"/>
<protein>
    <recommendedName>
        <fullName evidence="4">DUF2796 domain-containing protein</fullName>
    </recommendedName>
</protein>
<evidence type="ECO:0000256" key="1">
    <source>
        <dbReference type="SAM" id="SignalP"/>
    </source>
</evidence>
<dbReference type="AlphaFoldDB" id="A0A099KJ54"/>
<gene>
    <name evidence="2" type="ORF">ND2E_3784</name>
</gene>
<organism evidence="2 3">
    <name type="scientific">Colwellia psychrerythraea</name>
    <name type="common">Vibrio psychroerythus</name>
    <dbReference type="NCBI Taxonomy" id="28229"/>
    <lineage>
        <taxon>Bacteria</taxon>
        <taxon>Pseudomonadati</taxon>
        <taxon>Pseudomonadota</taxon>
        <taxon>Gammaproteobacteria</taxon>
        <taxon>Alteromonadales</taxon>
        <taxon>Colwelliaceae</taxon>
        <taxon>Colwellia</taxon>
    </lineage>
</organism>
<reference evidence="2 3" key="1">
    <citation type="submission" date="2014-08" db="EMBL/GenBank/DDBJ databases">
        <title>Genomic and Phenotypic Diversity of Colwellia psychrerythraea strains from Disparate Marine Basins.</title>
        <authorList>
            <person name="Techtmann S.M."/>
            <person name="Stelling S.C."/>
            <person name="Utturkar S.M."/>
            <person name="Alshibli N."/>
            <person name="Harris A."/>
            <person name="Brown S.D."/>
            <person name="Hazen T.C."/>
        </authorList>
    </citation>
    <scope>NUCLEOTIDE SEQUENCE [LARGE SCALE GENOMIC DNA]</scope>
    <source>
        <strain evidence="2 3">ND2E</strain>
    </source>
</reference>
<evidence type="ECO:0000313" key="2">
    <source>
        <dbReference type="EMBL" id="KGJ89593.1"/>
    </source>
</evidence>
<dbReference type="InterPro" id="IPR021253">
    <property type="entry name" value="ZrgA-like"/>
</dbReference>
<keyword evidence="1" id="KW-0732">Signal</keyword>
<sequence length="180" mass="20063" precursor="true">MMMLFAFSTLACLLMAHVASANDEHSAHEHHAHVHGLVQLTIAIENDSLLINLLAPANSFVGFEHKAETKQEIASVKRLQSILNEVSNVITLAPSSCNLSDKTLDIDALLPTRIESKHQAHAEISAEYQLDCQQLAEATSIRIVLFEHFPTIEKIEASWLNNNKQGATNLTRKKNTLFWQ</sequence>
<comment type="caution">
    <text evidence="2">The sequence shown here is derived from an EMBL/GenBank/DDBJ whole genome shotgun (WGS) entry which is preliminary data.</text>
</comment>
<feature type="chain" id="PRO_5001957324" description="DUF2796 domain-containing protein" evidence="1">
    <location>
        <begin position="22"/>
        <end position="180"/>
    </location>
</feature>
<dbReference type="Proteomes" id="UP000029843">
    <property type="component" value="Unassembled WGS sequence"/>
</dbReference>
<dbReference type="Pfam" id="PF10986">
    <property type="entry name" value="ZrgA"/>
    <property type="match status" value="1"/>
</dbReference>
<proteinExistence type="predicted"/>
<accession>A0A099KJ54</accession>
<dbReference type="EMBL" id="JQED01000040">
    <property type="protein sequence ID" value="KGJ89593.1"/>
    <property type="molecule type" value="Genomic_DNA"/>
</dbReference>